<dbReference type="FunFam" id="1.10.510.10:FF:002687">
    <property type="match status" value="1"/>
</dbReference>
<gene>
    <name evidence="5" type="ORF">PECUL_23A053313</name>
</gene>
<dbReference type="PANTHER" id="PTHR11909">
    <property type="entry name" value="CASEIN KINASE-RELATED"/>
    <property type="match status" value="1"/>
</dbReference>
<dbReference type="EMBL" id="OW240913">
    <property type="protein sequence ID" value="CAH2253533.1"/>
    <property type="molecule type" value="Genomic_DNA"/>
</dbReference>
<dbReference type="SUPFAM" id="SSF56112">
    <property type="entry name" value="Protein kinase-like (PK-like)"/>
    <property type="match status" value="1"/>
</dbReference>
<dbReference type="SMART" id="SM00220">
    <property type="entry name" value="S_TKc"/>
    <property type="match status" value="1"/>
</dbReference>
<accession>A0AAD1RGH2</accession>
<keyword evidence="5" id="KW-0418">Kinase</keyword>
<dbReference type="Pfam" id="PF00069">
    <property type="entry name" value="Pkinase"/>
    <property type="match status" value="1"/>
</dbReference>
<keyword evidence="5" id="KW-0808">Transferase</keyword>
<keyword evidence="3" id="KW-1133">Transmembrane helix</keyword>
<organism evidence="5 6">
    <name type="scientific">Pelobates cultripes</name>
    <name type="common">Western spadefoot toad</name>
    <dbReference type="NCBI Taxonomy" id="61616"/>
    <lineage>
        <taxon>Eukaryota</taxon>
        <taxon>Metazoa</taxon>
        <taxon>Chordata</taxon>
        <taxon>Craniata</taxon>
        <taxon>Vertebrata</taxon>
        <taxon>Euteleostomi</taxon>
        <taxon>Amphibia</taxon>
        <taxon>Batrachia</taxon>
        <taxon>Anura</taxon>
        <taxon>Pelobatoidea</taxon>
        <taxon>Pelobatidae</taxon>
        <taxon>Pelobates</taxon>
    </lineage>
</organism>
<feature type="region of interest" description="Disordered" evidence="2">
    <location>
        <begin position="373"/>
        <end position="398"/>
    </location>
</feature>
<evidence type="ECO:0000313" key="6">
    <source>
        <dbReference type="Proteomes" id="UP001295444"/>
    </source>
</evidence>
<sequence length="503" mass="57072">MPPKNQRRKLPSPLPEGLILTDTNKKEWTLGKTIGEGGFGLIYLASPGRDKPVSNDAAHVVKVEYHENGPLFCELKFYQRAAKDNQIKAWVARHKMDYIGIPNYWGSGETKSSSTSYRFMVIDRLGTDLQKLLLSNGGKFPLNTIMQLGIRLLDVLEYIHEQEYVHGDIKAANILLCYTDPNKVYLADYGLSYRYCPNGNHKPYKENPKKGHNGTIEFTSLDAHKGVALSRRGDLQILSFCMLHWLCGKLPWDKNLKVPVAVQASKTKLLEELPNSVVNWAAQEDGCHAVASFMAEVYRLGYDEKPNYGVLRKILLNILESTGTRLGDPLTFSHVKAILKKPAAFNNPIIEHARSHSVSPGADRKLHFVANRDLQSSRLQKSPKSPRKNYAKDVSAEKHKDVKYTSNGYTPYPYELQRRKQGDWNPQLVNITEPKVEGTVNVRFVQNYNICKDRETSHFENGIREECKTQRQSEENNQEQSNIYTASLIIVLLLIMISVLCNL</sequence>
<name>A0AAD1RGH2_PELCU</name>
<feature type="compositionally biased region" description="Polar residues" evidence="2">
    <location>
        <begin position="373"/>
        <end position="383"/>
    </location>
</feature>
<dbReference type="PROSITE" id="PS50011">
    <property type="entry name" value="PROTEIN_KINASE_DOM"/>
    <property type="match status" value="1"/>
</dbReference>
<keyword evidence="6" id="KW-1185">Reference proteome</keyword>
<dbReference type="InterPro" id="IPR011009">
    <property type="entry name" value="Kinase-like_dom_sf"/>
</dbReference>
<feature type="domain" description="Protein kinase" evidence="4">
    <location>
        <begin position="28"/>
        <end position="319"/>
    </location>
</feature>
<dbReference type="InterPro" id="IPR008271">
    <property type="entry name" value="Ser/Thr_kinase_AS"/>
</dbReference>
<reference evidence="5" key="1">
    <citation type="submission" date="2022-03" db="EMBL/GenBank/DDBJ databases">
        <authorList>
            <person name="Alioto T."/>
            <person name="Alioto T."/>
            <person name="Gomez Garrido J."/>
        </authorList>
    </citation>
    <scope>NUCLEOTIDE SEQUENCE</scope>
</reference>
<proteinExistence type="predicted"/>
<dbReference type="AlphaFoldDB" id="A0AAD1RGH2"/>
<evidence type="ECO:0000256" key="1">
    <source>
        <dbReference type="ARBA" id="ARBA00012513"/>
    </source>
</evidence>
<feature type="transmembrane region" description="Helical" evidence="3">
    <location>
        <begin position="483"/>
        <end position="501"/>
    </location>
</feature>
<evidence type="ECO:0000259" key="4">
    <source>
        <dbReference type="PROSITE" id="PS50011"/>
    </source>
</evidence>
<dbReference type="InterPro" id="IPR000719">
    <property type="entry name" value="Prot_kinase_dom"/>
</dbReference>
<keyword evidence="3" id="KW-0812">Transmembrane</keyword>
<keyword evidence="3" id="KW-0472">Membrane</keyword>
<evidence type="ECO:0000313" key="5">
    <source>
        <dbReference type="EMBL" id="CAH2253533.1"/>
    </source>
</evidence>
<protein>
    <recommendedName>
        <fullName evidence="1">non-specific serine/threonine protein kinase</fullName>
        <ecNumber evidence="1">2.7.11.1</ecNumber>
    </recommendedName>
</protein>
<evidence type="ECO:0000256" key="2">
    <source>
        <dbReference type="SAM" id="MobiDB-lite"/>
    </source>
</evidence>
<dbReference type="PROSITE" id="PS00108">
    <property type="entry name" value="PROTEIN_KINASE_ST"/>
    <property type="match status" value="1"/>
</dbReference>
<dbReference type="GO" id="GO:0005524">
    <property type="term" value="F:ATP binding"/>
    <property type="evidence" value="ECO:0007669"/>
    <property type="project" value="InterPro"/>
</dbReference>
<dbReference type="GO" id="GO:0004674">
    <property type="term" value="F:protein serine/threonine kinase activity"/>
    <property type="evidence" value="ECO:0007669"/>
    <property type="project" value="UniProtKB-EC"/>
</dbReference>
<evidence type="ECO:0000256" key="3">
    <source>
        <dbReference type="SAM" id="Phobius"/>
    </source>
</evidence>
<dbReference type="InterPro" id="IPR050235">
    <property type="entry name" value="CK1_Ser-Thr_kinase"/>
</dbReference>
<dbReference type="EC" id="2.7.11.1" evidence="1"/>
<dbReference type="Proteomes" id="UP001295444">
    <property type="component" value="Chromosome 02"/>
</dbReference>
<dbReference type="Gene3D" id="1.10.510.10">
    <property type="entry name" value="Transferase(Phosphotransferase) domain 1"/>
    <property type="match status" value="1"/>
</dbReference>